<evidence type="ECO:0000313" key="4">
    <source>
        <dbReference type="Proteomes" id="UP000242682"/>
    </source>
</evidence>
<dbReference type="SMART" id="SM00327">
    <property type="entry name" value="VWA"/>
    <property type="match status" value="1"/>
</dbReference>
<accession>A0A2P8H6L9</accession>
<reference evidence="3 4" key="1">
    <citation type="submission" date="2018-03" db="EMBL/GenBank/DDBJ databases">
        <title>Genomic Encyclopedia of Type Strains, Phase III (KMG-III): the genomes of soil and plant-associated and newly described type strains.</title>
        <authorList>
            <person name="Whitman W."/>
        </authorList>
    </citation>
    <scope>NUCLEOTIDE SEQUENCE [LARGE SCALE GENOMIC DNA]</scope>
    <source>
        <strain evidence="3 4">CGMCC 1.12259</strain>
    </source>
</reference>
<dbReference type="InterPro" id="IPR051928">
    <property type="entry name" value="NorD/CobT"/>
</dbReference>
<organism evidence="3 4">
    <name type="scientific">Planomicrobium soli</name>
    <dbReference type="NCBI Taxonomy" id="1176648"/>
    <lineage>
        <taxon>Bacteria</taxon>
        <taxon>Bacillati</taxon>
        <taxon>Bacillota</taxon>
        <taxon>Bacilli</taxon>
        <taxon>Bacillales</taxon>
        <taxon>Caryophanaceae</taxon>
        <taxon>Planomicrobium</taxon>
    </lineage>
</organism>
<evidence type="ECO:0000256" key="1">
    <source>
        <dbReference type="SAM" id="MobiDB-lite"/>
    </source>
</evidence>
<feature type="domain" description="VWFA" evidence="2">
    <location>
        <begin position="420"/>
        <end position="606"/>
    </location>
</feature>
<protein>
    <submittedName>
        <fullName evidence="3">Nitric oxide reductase activation protein</fullName>
    </submittedName>
</protein>
<dbReference type="InterPro" id="IPR036465">
    <property type="entry name" value="vWFA_dom_sf"/>
</dbReference>
<dbReference type="OrthoDB" id="2370292at2"/>
<proteinExistence type="predicted"/>
<dbReference type="PANTHER" id="PTHR41248:SF1">
    <property type="entry name" value="NORD PROTEIN"/>
    <property type="match status" value="1"/>
</dbReference>
<dbReference type="Proteomes" id="UP000242682">
    <property type="component" value="Unassembled WGS sequence"/>
</dbReference>
<feature type="region of interest" description="Disordered" evidence="1">
    <location>
        <begin position="285"/>
        <end position="334"/>
    </location>
</feature>
<dbReference type="InterPro" id="IPR002035">
    <property type="entry name" value="VWF_A"/>
</dbReference>
<keyword evidence="4" id="KW-1185">Reference proteome</keyword>
<comment type="caution">
    <text evidence="3">The sequence shown here is derived from an EMBL/GenBank/DDBJ whole genome shotgun (WGS) entry which is preliminary data.</text>
</comment>
<dbReference type="RefSeq" id="WP_106531683.1">
    <property type="nucleotide sequence ID" value="NZ_PYAT01000001.1"/>
</dbReference>
<dbReference type="CDD" id="cd01454">
    <property type="entry name" value="vWA_norD_type"/>
    <property type="match status" value="1"/>
</dbReference>
<dbReference type="AlphaFoldDB" id="A0A2P8H6L9"/>
<dbReference type="Gene3D" id="3.40.50.410">
    <property type="entry name" value="von Willebrand factor, type A domain"/>
    <property type="match status" value="1"/>
</dbReference>
<dbReference type="EMBL" id="PYAT01000001">
    <property type="protein sequence ID" value="PSL41877.1"/>
    <property type="molecule type" value="Genomic_DNA"/>
</dbReference>
<sequence length="617" mass="71208">MASVNRFIQFNNETLDTKMLHQMELLAGALADAPYLKVTTRKLMEVRPSESAISISVFWKHRPKHIERNGYKSDIYLLGAGFWRYFNLRDWRRFVRMDSKLPSLREQLLLCAEEFRLSEKVAKERPGTAGAFSIRDQVYTVYHKGQFQQNRQKGFSADAFLNAAYLRLRGEEVGMNDLLEPLFHTWSLLFDARSTKDSIRVVDQLMMRLEYQLETDMVHTYYTFGDSAEKVPPFHYHEGIEAERAENEEEIETIEEWFQSWHRETEISETAAMEFELERGDSQLAEGGREEQGDGEVQQTAKGNSAGDHIEGNEEEDRQMDKAPKTASGKFGSANDQVVYSESRIGIKSDAQPLIDLWRKKQAPFVRALLKELKKRITQRQESVRQNLNAGRLSKNLMPLIIEERPKPFYRKTAPSKELDAVFCLLIDGSASMIDKLDETKQAVLLFHDVLRSLNVPHEIVLFYEDAFEASDASQPNYFEWIHKLEDGNRDHAQAIASMEAHEDNRDGFAIRWMSNRMKKRAEKHRFLLVFSDGEPSAYNYAENGIVDTANAVSEAKKQRIEVLHLFLSSEPITDEQAAFYRMMYGNKSVSADSLEQFAEQTLRLLKRTLHLVIQSA</sequence>
<gene>
    <name evidence="3" type="ORF">B0H99_101123</name>
</gene>
<dbReference type="SUPFAM" id="SSF53300">
    <property type="entry name" value="vWA-like"/>
    <property type="match status" value="1"/>
</dbReference>
<evidence type="ECO:0000313" key="3">
    <source>
        <dbReference type="EMBL" id="PSL41877.1"/>
    </source>
</evidence>
<dbReference type="PANTHER" id="PTHR41248">
    <property type="entry name" value="NORD PROTEIN"/>
    <property type="match status" value="1"/>
</dbReference>
<evidence type="ECO:0000259" key="2">
    <source>
        <dbReference type="SMART" id="SM00327"/>
    </source>
</evidence>
<name>A0A2P8H6L9_9BACL</name>